<protein>
    <submittedName>
        <fullName evidence="1">Uncharacterized protein DUF3107</fullName>
    </submittedName>
</protein>
<dbReference type="EMBL" id="VFPE01000002">
    <property type="protein sequence ID" value="TQM27845.1"/>
    <property type="molecule type" value="Genomic_DNA"/>
</dbReference>
<dbReference type="InterPro" id="IPR021456">
    <property type="entry name" value="DUF3107"/>
</dbReference>
<proteinExistence type="predicted"/>
<accession>A0A543F235</accession>
<comment type="caution">
    <text evidence="1">The sequence shown here is derived from an EMBL/GenBank/DDBJ whole genome shotgun (WGS) entry which is preliminary data.</text>
</comment>
<dbReference type="Pfam" id="PF11305">
    <property type="entry name" value="DUF3107"/>
    <property type="match status" value="1"/>
</dbReference>
<reference evidence="1 2" key="1">
    <citation type="submission" date="2019-06" db="EMBL/GenBank/DDBJ databases">
        <title>Sequencing the genomes of 1000 actinobacteria strains.</title>
        <authorList>
            <person name="Klenk H.-P."/>
        </authorList>
    </citation>
    <scope>NUCLEOTIDE SEQUENCE [LARGE SCALE GENOMIC DNA]</scope>
    <source>
        <strain evidence="1 2">DSM 105492</strain>
    </source>
</reference>
<evidence type="ECO:0000313" key="1">
    <source>
        <dbReference type="EMBL" id="TQM27845.1"/>
    </source>
</evidence>
<evidence type="ECO:0000313" key="2">
    <source>
        <dbReference type="Proteomes" id="UP000320235"/>
    </source>
</evidence>
<name>A0A543F235_9MICO</name>
<dbReference type="AlphaFoldDB" id="A0A543F235"/>
<sequence length="95" mass="9975">MRPGSLSLAPSNHRPAQEVSHVEIRIGIANTGRELNFETNEPAADVKKSIAAALDAGATHVTFADAKGNSYIVPTAGLAYVELGSEESRRVGFVA</sequence>
<gene>
    <name evidence="1" type="ORF">FB391_1876</name>
</gene>
<keyword evidence="2" id="KW-1185">Reference proteome</keyword>
<organism evidence="1 2">
    <name type="scientific">Microbacterium kyungheense</name>
    <dbReference type="NCBI Taxonomy" id="1263636"/>
    <lineage>
        <taxon>Bacteria</taxon>
        <taxon>Bacillati</taxon>
        <taxon>Actinomycetota</taxon>
        <taxon>Actinomycetes</taxon>
        <taxon>Micrococcales</taxon>
        <taxon>Microbacteriaceae</taxon>
        <taxon>Microbacterium</taxon>
    </lineage>
</organism>
<dbReference type="Proteomes" id="UP000320235">
    <property type="component" value="Unassembled WGS sequence"/>
</dbReference>